<reference evidence="2 3" key="1">
    <citation type="submission" date="2017-09" db="EMBL/GenBank/DDBJ databases">
        <title>Depth-based differentiation of microbial function through sediment-hosted aquifers and enrichment of novel symbionts in the deep terrestrial subsurface.</title>
        <authorList>
            <person name="Probst A.J."/>
            <person name="Ladd B."/>
            <person name="Jarett J.K."/>
            <person name="Geller-Mcgrath D.E."/>
            <person name="Sieber C.M."/>
            <person name="Emerson J.B."/>
            <person name="Anantharaman K."/>
            <person name="Thomas B.C."/>
            <person name="Malmstrom R."/>
            <person name="Stieglmeier M."/>
            <person name="Klingl A."/>
            <person name="Woyke T."/>
            <person name="Ryan C.M."/>
            <person name="Banfield J.F."/>
        </authorList>
    </citation>
    <scope>NUCLEOTIDE SEQUENCE [LARGE SCALE GENOMIC DNA]</scope>
    <source>
        <strain evidence="2">CG11_big_fil_rev_8_21_14_0_20_43_7</strain>
    </source>
</reference>
<evidence type="ECO:0000259" key="1">
    <source>
        <dbReference type="Pfam" id="PF10502"/>
    </source>
</evidence>
<dbReference type="Pfam" id="PF10502">
    <property type="entry name" value="Peptidase_S26"/>
    <property type="match status" value="1"/>
</dbReference>
<dbReference type="InterPro" id="IPR019533">
    <property type="entry name" value="Peptidase_S26"/>
</dbReference>
<dbReference type="GO" id="GO:0004252">
    <property type="term" value="F:serine-type endopeptidase activity"/>
    <property type="evidence" value="ECO:0007669"/>
    <property type="project" value="InterPro"/>
</dbReference>
<sequence>MLFSGRQKDETLPGNWRVYRCDFVQRPFNVHLLILNSRISKIEDQLCTSILKNLFMNIFLPFRKHYLVEGNSMTPLLNHGDIVYTKKMKRIRIGDVIIAHHPFRKKYIIKQVTGVRGTMLELRGLNPEESEDSRVFGNIPVKDSIGVVVLKKPKGYIVIHS</sequence>
<dbReference type="Gene3D" id="2.10.109.10">
    <property type="entry name" value="Umud Fragment, subunit A"/>
    <property type="match status" value="1"/>
</dbReference>
<dbReference type="AlphaFoldDB" id="A0A2H0N2S8"/>
<organism evidence="2 3">
    <name type="scientific">Candidatus Magasanikbacteria bacterium CG11_big_fil_rev_8_21_14_0_20_43_7</name>
    <dbReference type="NCBI Taxonomy" id="1974654"/>
    <lineage>
        <taxon>Bacteria</taxon>
        <taxon>Candidatus Magasanikiibacteriota</taxon>
    </lineage>
</organism>
<dbReference type="SUPFAM" id="SSF51306">
    <property type="entry name" value="LexA/Signal peptidase"/>
    <property type="match status" value="1"/>
</dbReference>
<proteinExistence type="predicted"/>
<dbReference type="EMBL" id="PCWM01000032">
    <property type="protein sequence ID" value="PIR03199.1"/>
    <property type="molecule type" value="Genomic_DNA"/>
</dbReference>
<dbReference type="GO" id="GO:0006465">
    <property type="term" value="P:signal peptide processing"/>
    <property type="evidence" value="ECO:0007669"/>
    <property type="project" value="InterPro"/>
</dbReference>
<feature type="domain" description="Peptidase S26" evidence="1">
    <location>
        <begin position="58"/>
        <end position="122"/>
    </location>
</feature>
<dbReference type="InterPro" id="IPR036286">
    <property type="entry name" value="LexA/Signal_pep-like_sf"/>
</dbReference>
<evidence type="ECO:0000313" key="2">
    <source>
        <dbReference type="EMBL" id="PIR03199.1"/>
    </source>
</evidence>
<dbReference type="CDD" id="cd06530">
    <property type="entry name" value="S26_SPase_I"/>
    <property type="match status" value="1"/>
</dbReference>
<evidence type="ECO:0000313" key="3">
    <source>
        <dbReference type="Proteomes" id="UP000229782"/>
    </source>
</evidence>
<gene>
    <name evidence="2" type="ORF">COV60_01555</name>
</gene>
<protein>
    <recommendedName>
        <fullName evidence="1">Peptidase S26 domain-containing protein</fullName>
    </recommendedName>
</protein>
<name>A0A2H0N2S8_9BACT</name>
<accession>A0A2H0N2S8</accession>
<dbReference type="Proteomes" id="UP000229782">
    <property type="component" value="Unassembled WGS sequence"/>
</dbReference>
<comment type="caution">
    <text evidence="2">The sequence shown here is derived from an EMBL/GenBank/DDBJ whole genome shotgun (WGS) entry which is preliminary data.</text>
</comment>